<comment type="caution">
    <text evidence="1">The sequence shown here is derived from an EMBL/GenBank/DDBJ whole genome shotgun (WGS) entry which is preliminary data.</text>
</comment>
<dbReference type="AlphaFoldDB" id="A0A834W295"/>
<proteinExistence type="predicted"/>
<dbReference type="EMBL" id="JAAIUW010000013">
    <property type="protein sequence ID" value="KAF7801619.1"/>
    <property type="molecule type" value="Genomic_DNA"/>
</dbReference>
<name>A0A834W295_9FABA</name>
<keyword evidence="2" id="KW-1185">Reference proteome</keyword>
<evidence type="ECO:0000313" key="1">
    <source>
        <dbReference type="EMBL" id="KAF7801619.1"/>
    </source>
</evidence>
<accession>A0A834W295</accession>
<sequence>MFTAVNCRAQPPFAISSHAPSRDHQPPTTVAFLTFISTFASLLSHSRKCHLKGRVLLLVLQETRENFDDMSILESVEALNCFFYPSSTAKKNFYQ</sequence>
<dbReference type="Proteomes" id="UP000634136">
    <property type="component" value="Unassembled WGS sequence"/>
</dbReference>
<gene>
    <name evidence="1" type="ORF">G2W53_040730</name>
</gene>
<protein>
    <submittedName>
        <fullName evidence="1">Uncharacterized protein</fullName>
    </submittedName>
</protein>
<reference evidence="1" key="1">
    <citation type="submission" date="2020-09" db="EMBL/GenBank/DDBJ databases">
        <title>Genome-Enabled Discovery of Anthraquinone Biosynthesis in Senna tora.</title>
        <authorList>
            <person name="Kang S.-H."/>
            <person name="Pandey R.P."/>
            <person name="Lee C.-M."/>
            <person name="Sim J.-S."/>
            <person name="Jeong J.-T."/>
            <person name="Choi B.-S."/>
            <person name="Jung M."/>
            <person name="Ginzburg D."/>
            <person name="Zhao K."/>
            <person name="Won S.Y."/>
            <person name="Oh T.-J."/>
            <person name="Yu Y."/>
            <person name="Kim N.-H."/>
            <person name="Lee O.R."/>
            <person name="Lee T.-H."/>
            <person name="Bashyal P."/>
            <person name="Kim T.-S."/>
            <person name="Lee W.-H."/>
            <person name="Kawkins C."/>
            <person name="Kim C.-K."/>
            <person name="Kim J.S."/>
            <person name="Ahn B.O."/>
            <person name="Rhee S.Y."/>
            <person name="Sohng J.K."/>
        </authorList>
    </citation>
    <scope>NUCLEOTIDE SEQUENCE</scope>
    <source>
        <tissue evidence="1">Leaf</tissue>
    </source>
</reference>
<evidence type="ECO:0000313" key="2">
    <source>
        <dbReference type="Proteomes" id="UP000634136"/>
    </source>
</evidence>
<organism evidence="1 2">
    <name type="scientific">Senna tora</name>
    <dbReference type="NCBI Taxonomy" id="362788"/>
    <lineage>
        <taxon>Eukaryota</taxon>
        <taxon>Viridiplantae</taxon>
        <taxon>Streptophyta</taxon>
        <taxon>Embryophyta</taxon>
        <taxon>Tracheophyta</taxon>
        <taxon>Spermatophyta</taxon>
        <taxon>Magnoliopsida</taxon>
        <taxon>eudicotyledons</taxon>
        <taxon>Gunneridae</taxon>
        <taxon>Pentapetalae</taxon>
        <taxon>rosids</taxon>
        <taxon>fabids</taxon>
        <taxon>Fabales</taxon>
        <taxon>Fabaceae</taxon>
        <taxon>Caesalpinioideae</taxon>
        <taxon>Cassia clade</taxon>
        <taxon>Senna</taxon>
    </lineage>
</organism>